<evidence type="ECO:0000313" key="2">
    <source>
        <dbReference type="Proteomes" id="UP000054721"/>
    </source>
</evidence>
<proteinExistence type="predicted"/>
<gene>
    <name evidence="1" type="ORF">T02_7265</name>
</gene>
<name>A0A0V1KH77_9BILA</name>
<evidence type="ECO:0000313" key="1">
    <source>
        <dbReference type="EMBL" id="KRZ46575.1"/>
    </source>
</evidence>
<protein>
    <submittedName>
        <fullName evidence="1">Uncharacterized protein</fullName>
    </submittedName>
</protein>
<organism evidence="1 2">
    <name type="scientific">Trichinella nativa</name>
    <dbReference type="NCBI Taxonomy" id="6335"/>
    <lineage>
        <taxon>Eukaryota</taxon>
        <taxon>Metazoa</taxon>
        <taxon>Ecdysozoa</taxon>
        <taxon>Nematoda</taxon>
        <taxon>Enoplea</taxon>
        <taxon>Dorylaimia</taxon>
        <taxon>Trichinellida</taxon>
        <taxon>Trichinellidae</taxon>
        <taxon>Trichinella</taxon>
    </lineage>
</organism>
<comment type="caution">
    <text evidence="1">The sequence shown here is derived from an EMBL/GenBank/DDBJ whole genome shotgun (WGS) entry which is preliminary data.</text>
</comment>
<keyword evidence="2" id="KW-1185">Reference proteome</keyword>
<dbReference type="EMBL" id="JYDW01002829">
    <property type="protein sequence ID" value="KRZ46575.1"/>
    <property type="molecule type" value="Genomic_DNA"/>
</dbReference>
<sequence length="30" mass="3413">MWDVEHPRNPTADAGKFSFSPIYTTCTNLL</sequence>
<accession>A0A0V1KH77</accession>
<dbReference type="AlphaFoldDB" id="A0A0V1KH77"/>
<reference evidence="1 2" key="1">
    <citation type="submission" date="2015-05" db="EMBL/GenBank/DDBJ databases">
        <title>Evolution of Trichinella species and genotypes.</title>
        <authorList>
            <person name="Korhonen P.K."/>
            <person name="Edoardo P."/>
            <person name="Giuseppe L.R."/>
            <person name="Gasser R.B."/>
        </authorList>
    </citation>
    <scope>NUCLEOTIDE SEQUENCE [LARGE SCALE GENOMIC DNA]</scope>
    <source>
        <strain evidence="1">ISS10</strain>
    </source>
</reference>
<dbReference type="Proteomes" id="UP000054721">
    <property type="component" value="Unassembled WGS sequence"/>
</dbReference>